<organism evidence="1 2">
    <name type="scientific">Morus notabilis</name>
    <dbReference type="NCBI Taxonomy" id="981085"/>
    <lineage>
        <taxon>Eukaryota</taxon>
        <taxon>Viridiplantae</taxon>
        <taxon>Streptophyta</taxon>
        <taxon>Embryophyta</taxon>
        <taxon>Tracheophyta</taxon>
        <taxon>Spermatophyta</taxon>
        <taxon>Magnoliopsida</taxon>
        <taxon>eudicotyledons</taxon>
        <taxon>Gunneridae</taxon>
        <taxon>Pentapetalae</taxon>
        <taxon>rosids</taxon>
        <taxon>fabids</taxon>
        <taxon>Rosales</taxon>
        <taxon>Moraceae</taxon>
        <taxon>Moreae</taxon>
        <taxon>Morus</taxon>
    </lineage>
</organism>
<evidence type="ECO:0000313" key="2">
    <source>
        <dbReference type="Proteomes" id="UP000030645"/>
    </source>
</evidence>
<keyword evidence="2" id="KW-1185">Reference proteome</keyword>
<name>W9R7C1_9ROSA</name>
<protein>
    <submittedName>
        <fullName evidence="1">Uncharacterized protein</fullName>
    </submittedName>
</protein>
<dbReference type="AlphaFoldDB" id="W9R7C1"/>
<dbReference type="Proteomes" id="UP000030645">
    <property type="component" value="Unassembled WGS sequence"/>
</dbReference>
<reference evidence="2" key="1">
    <citation type="submission" date="2013-01" db="EMBL/GenBank/DDBJ databases">
        <title>Draft Genome Sequence of a Mulberry Tree, Morus notabilis C.K. Schneid.</title>
        <authorList>
            <person name="He N."/>
            <person name="Zhao S."/>
        </authorList>
    </citation>
    <scope>NUCLEOTIDE SEQUENCE</scope>
</reference>
<dbReference type="EMBL" id="KE343728">
    <property type="protein sequence ID" value="EXB39652.1"/>
    <property type="molecule type" value="Genomic_DNA"/>
</dbReference>
<accession>W9R7C1</accession>
<sequence>MRYVIHDTFRQKVKQKPNAYSETKKLRVANVHQCAFKYAWAGMIQSETRQPTEDWCNIEGVSPTHSVKMTPGHTGGN</sequence>
<evidence type="ECO:0000313" key="1">
    <source>
        <dbReference type="EMBL" id="EXB39652.1"/>
    </source>
</evidence>
<proteinExistence type="predicted"/>
<gene>
    <name evidence="1" type="ORF">L484_017125</name>
</gene>